<evidence type="ECO:0000313" key="7">
    <source>
        <dbReference type="Proteomes" id="UP000241436"/>
    </source>
</evidence>
<feature type="domain" description="Phosphotyrosine protein phosphatase I" evidence="5">
    <location>
        <begin position="24"/>
        <end position="154"/>
    </location>
</feature>
<comment type="similarity">
    <text evidence="1">Belongs to the low molecular weight phosphotyrosine protein phosphatase family.</text>
</comment>
<dbReference type="PANTHER" id="PTHR43428:SF1">
    <property type="entry name" value="ARSENATE REDUCTASE"/>
    <property type="match status" value="1"/>
</dbReference>
<organism evidence="6 7">
    <name type="scientific">Candidatus Methylomirabilis limnetica</name>
    <dbReference type="NCBI Taxonomy" id="2033718"/>
    <lineage>
        <taxon>Bacteria</taxon>
        <taxon>Candidatus Methylomirabilota</taxon>
        <taxon>Candidatus Methylomirabilia</taxon>
        <taxon>Candidatus Methylomirabilales</taxon>
        <taxon>Candidatus Methylomirabilaceae</taxon>
        <taxon>Candidatus Methylomirabilis</taxon>
    </lineage>
</organism>
<keyword evidence="2" id="KW-0378">Hydrolase</keyword>
<feature type="active site" evidence="4">
    <location>
        <position position="36"/>
    </location>
</feature>
<name>A0A2T4TYI2_9BACT</name>
<dbReference type="PRINTS" id="PR00719">
    <property type="entry name" value="LMWPTPASE"/>
</dbReference>
<dbReference type="InterPro" id="IPR017867">
    <property type="entry name" value="Tyr_phospatase_low_mol_wt"/>
</dbReference>
<protein>
    <recommendedName>
        <fullName evidence="5">Phosphotyrosine protein phosphatase I domain-containing protein</fullName>
    </recommendedName>
</protein>
<dbReference type="InterPro" id="IPR036196">
    <property type="entry name" value="Ptyr_pPase_sf"/>
</dbReference>
<dbReference type="Gene3D" id="3.40.50.2300">
    <property type="match status" value="1"/>
</dbReference>
<reference evidence="6 7" key="1">
    <citation type="submission" date="2017-09" db="EMBL/GenBank/DDBJ databases">
        <title>Bloom of a denitrifying methanotroph, Candidatus Methylomirabilis limnetica, in a deep stratified lake.</title>
        <authorList>
            <person name="Graf J.S."/>
            <person name="Marchant H.K."/>
            <person name="Tienken D."/>
            <person name="Hach P.F."/>
            <person name="Brand A."/>
            <person name="Schubert C.J."/>
            <person name="Kuypers M.M."/>
            <person name="Milucka J."/>
        </authorList>
    </citation>
    <scope>NUCLEOTIDE SEQUENCE [LARGE SCALE GENOMIC DNA]</scope>
    <source>
        <strain evidence="6 7">Zug</strain>
    </source>
</reference>
<dbReference type="SMART" id="SM00226">
    <property type="entry name" value="LMWPc"/>
    <property type="match status" value="1"/>
</dbReference>
<feature type="active site" description="Proton donor" evidence="4">
    <location>
        <position position="127"/>
    </location>
</feature>
<evidence type="ECO:0000256" key="2">
    <source>
        <dbReference type="ARBA" id="ARBA00022801"/>
    </source>
</evidence>
<evidence type="ECO:0000313" key="6">
    <source>
        <dbReference type="EMBL" id="PTL36156.1"/>
    </source>
</evidence>
<dbReference type="Pfam" id="PF01451">
    <property type="entry name" value="LMWPc"/>
    <property type="match status" value="1"/>
</dbReference>
<comment type="caution">
    <text evidence="6">The sequence shown here is derived from an EMBL/GenBank/DDBJ whole genome shotgun (WGS) entry which is preliminary data.</text>
</comment>
<dbReference type="SUPFAM" id="SSF52788">
    <property type="entry name" value="Phosphotyrosine protein phosphatases I"/>
    <property type="match status" value="1"/>
</dbReference>
<sequence>MLGVIRWGSGPLKELHGMTEVRKPSVLFVCKGNTCRSVMAEALTRRRFGDAVQVASAGLRPQPPEDAKNAVETLRVEFNWDTSSHLPRHFRDIDVNSFDYVVAMDKYIAKELKGIPKERLLVWNIDDPWDNDMAEYKRCGLIILRYLSRLPITHSGQQEANA</sequence>
<evidence type="ECO:0000259" key="5">
    <source>
        <dbReference type="SMART" id="SM00226"/>
    </source>
</evidence>
<proteinExistence type="inferred from homology"/>
<accession>A0A2T4TYI2</accession>
<dbReference type="AlphaFoldDB" id="A0A2T4TYI2"/>
<dbReference type="PANTHER" id="PTHR43428">
    <property type="entry name" value="ARSENATE REDUCTASE"/>
    <property type="match status" value="1"/>
</dbReference>
<keyword evidence="3" id="KW-0059">Arsenical resistance</keyword>
<dbReference type="GO" id="GO:0046685">
    <property type="term" value="P:response to arsenic-containing substance"/>
    <property type="evidence" value="ECO:0007669"/>
    <property type="project" value="UniProtKB-KW"/>
</dbReference>
<dbReference type="EMBL" id="NVQC01000017">
    <property type="protein sequence ID" value="PTL36156.1"/>
    <property type="molecule type" value="Genomic_DNA"/>
</dbReference>
<evidence type="ECO:0000256" key="3">
    <source>
        <dbReference type="ARBA" id="ARBA00022849"/>
    </source>
</evidence>
<dbReference type="Proteomes" id="UP000241436">
    <property type="component" value="Unassembled WGS sequence"/>
</dbReference>
<gene>
    <name evidence="6" type="ORF">CLG94_05710</name>
</gene>
<feature type="active site" description="Nucleophile" evidence="4">
    <location>
        <position position="30"/>
    </location>
</feature>
<dbReference type="InterPro" id="IPR023485">
    <property type="entry name" value="Ptyr_pPase"/>
</dbReference>
<reference evidence="7" key="2">
    <citation type="journal article" date="2018" name="Environ. Microbiol.">
        <title>Bloom of a denitrifying methanotroph, 'Candidatus Methylomirabilis limnetica', in a deep stratified lake.</title>
        <authorList>
            <person name="Graf J.S."/>
            <person name="Mayr M.J."/>
            <person name="Marchant H.K."/>
            <person name="Tienken D."/>
            <person name="Hach P.F."/>
            <person name="Brand A."/>
            <person name="Schubert C.J."/>
            <person name="Kuypers M.M."/>
            <person name="Milucka J."/>
        </authorList>
    </citation>
    <scope>NUCLEOTIDE SEQUENCE [LARGE SCALE GENOMIC DNA]</scope>
    <source>
        <strain evidence="7">Zug</strain>
    </source>
</reference>
<keyword evidence="7" id="KW-1185">Reference proteome</keyword>
<evidence type="ECO:0000256" key="1">
    <source>
        <dbReference type="ARBA" id="ARBA00011063"/>
    </source>
</evidence>
<evidence type="ECO:0000256" key="4">
    <source>
        <dbReference type="PIRSR" id="PIRSR617867-1"/>
    </source>
</evidence>
<dbReference type="GO" id="GO:0004725">
    <property type="term" value="F:protein tyrosine phosphatase activity"/>
    <property type="evidence" value="ECO:0007669"/>
    <property type="project" value="InterPro"/>
</dbReference>